<organism evidence="1 2">
    <name type="scientific">Myxococcus xanthus</name>
    <dbReference type="NCBI Taxonomy" id="34"/>
    <lineage>
        <taxon>Bacteria</taxon>
        <taxon>Pseudomonadati</taxon>
        <taxon>Myxococcota</taxon>
        <taxon>Myxococcia</taxon>
        <taxon>Myxococcales</taxon>
        <taxon>Cystobacterineae</taxon>
        <taxon>Myxococcaceae</taxon>
        <taxon>Myxococcus</taxon>
    </lineage>
</organism>
<name>A0AAE6G4Z7_MYXXA</name>
<proteinExistence type="predicted"/>
<protein>
    <recommendedName>
        <fullName evidence="3">Transposase IS66 C-terminal domain-containing protein</fullName>
    </recommendedName>
</protein>
<gene>
    <name evidence="1" type="ORF">BHS09_30855</name>
</gene>
<dbReference type="Proteomes" id="UP000320179">
    <property type="component" value="Chromosome"/>
</dbReference>
<evidence type="ECO:0000313" key="2">
    <source>
        <dbReference type="Proteomes" id="UP000320179"/>
    </source>
</evidence>
<accession>A0AAE6G4Z7</accession>
<dbReference type="EMBL" id="CP017174">
    <property type="protein sequence ID" value="QDE71027.1"/>
    <property type="molecule type" value="Genomic_DNA"/>
</dbReference>
<dbReference type="AlphaFoldDB" id="A0AAE6G4Z7"/>
<evidence type="ECO:0000313" key="1">
    <source>
        <dbReference type="EMBL" id="QDE71027.1"/>
    </source>
</evidence>
<dbReference type="RefSeq" id="WP_161604932.1">
    <property type="nucleotide sequence ID" value="NZ_CP017169.1"/>
</dbReference>
<sequence length="60" mass="6566">MWHPRGSRAEAGLHRLGLYALVATCEANGASPEAYLADILLRVRVCERNVTASVDVSIER</sequence>
<evidence type="ECO:0008006" key="3">
    <source>
        <dbReference type="Google" id="ProtNLM"/>
    </source>
</evidence>
<reference evidence="1 2" key="1">
    <citation type="journal article" date="2019" name="Science">
        <title>Social genes are selection hotspots in kin groups of a soil microbe.</title>
        <authorList>
            <person name="Wielgoss S."/>
            <person name="Wolfensberger R."/>
            <person name="Sun L."/>
            <person name="Fiegna F."/>
            <person name="Velicer G.J."/>
        </authorList>
    </citation>
    <scope>NUCLEOTIDE SEQUENCE [LARGE SCALE GENOMIC DNA]</scope>
    <source>
        <strain evidence="1 2">MC3.5.9c15</strain>
    </source>
</reference>